<dbReference type="AlphaFoldDB" id="A0A6C0KRU9"/>
<dbReference type="EMBL" id="MN740961">
    <property type="protein sequence ID" value="QHU19983.1"/>
    <property type="molecule type" value="Genomic_DNA"/>
</dbReference>
<accession>A0A6C0KRU9</accession>
<proteinExistence type="predicted"/>
<name>A0A6C0KRU9_9ZZZZ</name>
<sequence>MDQDLKSKLRSKINAFSFSRLPQKLKEEQLEIAKEKISEIIKHNKPKN</sequence>
<evidence type="ECO:0000313" key="1">
    <source>
        <dbReference type="EMBL" id="QHU19983.1"/>
    </source>
</evidence>
<protein>
    <submittedName>
        <fullName evidence="1">Uncharacterized protein</fullName>
    </submittedName>
</protein>
<reference evidence="1" key="1">
    <citation type="journal article" date="2020" name="Nature">
        <title>Giant virus diversity and host interactions through global metagenomics.</title>
        <authorList>
            <person name="Schulz F."/>
            <person name="Roux S."/>
            <person name="Paez-Espino D."/>
            <person name="Jungbluth S."/>
            <person name="Walsh D.A."/>
            <person name="Denef V.J."/>
            <person name="McMahon K.D."/>
            <person name="Konstantinidis K.T."/>
            <person name="Eloe-Fadrosh E.A."/>
            <person name="Kyrpides N.C."/>
            <person name="Woyke T."/>
        </authorList>
    </citation>
    <scope>NUCLEOTIDE SEQUENCE</scope>
    <source>
        <strain evidence="1">GVMAG-S-3300013014-136</strain>
    </source>
</reference>
<organism evidence="1">
    <name type="scientific">viral metagenome</name>
    <dbReference type="NCBI Taxonomy" id="1070528"/>
    <lineage>
        <taxon>unclassified sequences</taxon>
        <taxon>metagenomes</taxon>
        <taxon>organismal metagenomes</taxon>
    </lineage>
</organism>